<reference evidence="3" key="1">
    <citation type="submission" date="2020-05" db="EMBL/GenBank/DDBJ databases">
        <authorList>
            <person name="Rincon C."/>
            <person name="Sanders R I."/>
            <person name="Robbins C."/>
            <person name="Chaturvedi A."/>
        </authorList>
    </citation>
    <scope>NUCLEOTIDE SEQUENCE</scope>
    <source>
        <strain evidence="3">CHB12</strain>
    </source>
</reference>
<evidence type="ECO:0000313" key="3">
    <source>
        <dbReference type="EMBL" id="CAB5346127.1"/>
    </source>
</evidence>
<feature type="compositionally biased region" description="Basic and acidic residues" evidence="2">
    <location>
        <begin position="382"/>
        <end position="393"/>
    </location>
</feature>
<dbReference type="OrthoDB" id="2408274at2759"/>
<dbReference type="Proteomes" id="UP000684084">
    <property type="component" value="Unassembled WGS sequence"/>
</dbReference>
<comment type="caution">
    <text evidence="3">The sequence shown here is derived from an EMBL/GenBank/DDBJ whole genome shotgun (WGS) entry which is preliminary data.</text>
</comment>
<protein>
    <submittedName>
        <fullName evidence="3">Uncharacterized protein</fullName>
    </submittedName>
</protein>
<feature type="region of interest" description="Disordered" evidence="2">
    <location>
        <begin position="266"/>
        <end position="460"/>
    </location>
</feature>
<feature type="compositionally biased region" description="Basic residues" evidence="2">
    <location>
        <begin position="273"/>
        <end position="283"/>
    </location>
</feature>
<proteinExistence type="predicted"/>
<sequence>MGKYKKPAIRNKKKLVDEISDPEMDYMKRQLEILKADNERLRKERLKNDQNSSKTLALTVASIGKNSKAKHINNHKKSNKEISDSETNISNNQKVYKYNKTRKIINVSENSETDELTYKQVLKKRKHRKNKQANKVTTISSDSETNNEQILLKKYKKKINDNESDIEDMSISQKTKTPIAKPTNLKWYDLPKLLSLDNKVYASYRSAMREFIAEKWNGNTPEYRKISMTKKRYLVEKYKSNNPDFPLSIGDWAIQMMMRRAINQQRKVERKVTKNVKHSRVMKSKVMVAKTNKSNKIHDSVSEDADATNDEDANTNSDNTNDDDVVDNDEDANTNNDEDANTNNDEDSDTNNDEDADTNNDDDADTNNDEDANINNGEDADDSRSINKKLDTKKSRRILKMRQDIVNSNNSEIQKSKYGRKVNNSKRSMQEADQGEDTQENQKSNRRSKRIANKLANSNT</sequence>
<evidence type="ECO:0000313" key="4">
    <source>
        <dbReference type="Proteomes" id="UP000684084"/>
    </source>
</evidence>
<evidence type="ECO:0000256" key="1">
    <source>
        <dbReference type="SAM" id="Coils"/>
    </source>
</evidence>
<dbReference type="VEuPathDB" id="FungiDB:RhiirFUN_013738"/>
<gene>
    <name evidence="3" type="ORF">CHRIB12_LOCUS4156</name>
</gene>
<feature type="compositionally biased region" description="Acidic residues" evidence="2">
    <location>
        <begin position="320"/>
        <end position="372"/>
    </location>
</feature>
<name>A0A915YV58_9GLOM</name>
<evidence type="ECO:0000256" key="2">
    <source>
        <dbReference type="SAM" id="MobiDB-lite"/>
    </source>
</evidence>
<dbReference type="EMBL" id="CAGKOT010000006">
    <property type="protein sequence ID" value="CAB5346127.1"/>
    <property type="molecule type" value="Genomic_DNA"/>
</dbReference>
<feature type="compositionally biased region" description="Acidic residues" evidence="2">
    <location>
        <begin position="302"/>
        <end position="313"/>
    </location>
</feature>
<organism evidence="3 4">
    <name type="scientific">Rhizophagus irregularis</name>
    <dbReference type="NCBI Taxonomy" id="588596"/>
    <lineage>
        <taxon>Eukaryota</taxon>
        <taxon>Fungi</taxon>
        <taxon>Fungi incertae sedis</taxon>
        <taxon>Mucoromycota</taxon>
        <taxon>Glomeromycotina</taxon>
        <taxon>Glomeromycetes</taxon>
        <taxon>Glomerales</taxon>
        <taxon>Glomeraceae</taxon>
        <taxon>Rhizophagus</taxon>
    </lineage>
</organism>
<dbReference type="AlphaFoldDB" id="A0A915YV58"/>
<dbReference type="VEuPathDB" id="FungiDB:RhiirFUN_013394"/>
<feature type="coiled-coil region" evidence="1">
    <location>
        <begin position="24"/>
        <end position="51"/>
    </location>
</feature>
<keyword evidence="1" id="KW-0175">Coiled coil</keyword>
<accession>A0A915YV58</accession>